<dbReference type="EMBL" id="CM056741">
    <property type="protein sequence ID" value="KAJ8687353.1"/>
    <property type="molecule type" value="Genomic_DNA"/>
</dbReference>
<keyword evidence="2" id="KW-1185">Reference proteome</keyword>
<reference evidence="1" key="1">
    <citation type="submission" date="2023-04" db="EMBL/GenBank/DDBJ databases">
        <title>A chromosome-level genome assembly of the parasitoid wasp Eretmocerus hayati.</title>
        <authorList>
            <person name="Zhong Y."/>
            <person name="Liu S."/>
            <person name="Liu Y."/>
        </authorList>
    </citation>
    <scope>NUCLEOTIDE SEQUENCE</scope>
    <source>
        <strain evidence="1">ZJU_SS_LIU_2023</strain>
    </source>
</reference>
<protein>
    <submittedName>
        <fullName evidence="1">Uncharacterized protein</fullName>
    </submittedName>
</protein>
<gene>
    <name evidence="1" type="ORF">QAD02_023147</name>
</gene>
<proteinExistence type="predicted"/>
<organism evidence="1 2">
    <name type="scientific">Eretmocerus hayati</name>
    <dbReference type="NCBI Taxonomy" id="131215"/>
    <lineage>
        <taxon>Eukaryota</taxon>
        <taxon>Metazoa</taxon>
        <taxon>Ecdysozoa</taxon>
        <taxon>Arthropoda</taxon>
        <taxon>Hexapoda</taxon>
        <taxon>Insecta</taxon>
        <taxon>Pterygota</taxon>
        <taxon>Neoptera</taxon>
        <taxon>Endopterygota</taxon>
        <taxon>Hymenoptera</taxon>
        <taxon>Apocrita</taxon>
        <taxon>Proctotrupomorpha</taxon>
        <taxon>Chalcidoidea</taxon>
        <taxon>Aphelinidae</taxon>
        <taxon>Aphelininae</taxon>
        <taxon>Eretmocerus</taxon>
    </lineage>
</organism>
<dbReference type="Proteomes" id="UP001239111">
    <property type="component" value="Chromosome 1"/>
</dbReference>
<sequence>MISTSGGSSDLAKLEELKTIIRSLLIAENNSLDVTLEKLRSLYREQIDEDIPYKDFGFTSLREFLASIPDVVYFDYNKNKQLCVYHVESERSKHISELISKERKRTQPNSRRNLILSNNRIDLHVLLKILREAYAYAKLKRKSGISKMDVLGRVKNYVGHHSSYTHENLSSQLNEFTHLLTHDDDFIFFKPKSCNSYMNEAMQKKSHHNRKSDEFPVDSISDFIKDTIKTRLKLLLKKHPCGIWSNDLPKVFQQEFRWDLKYYDLGFSSIIEFVSALPHIMKLITPPNARKQLVVSAQKNSNMKNVLRYPVSKSVESTVIWGTDPIPSELSPEVSKLLIPSEFLSFDETVEQIFVTSLQSKYIDVIVSDVKNPSWFWVNLRENKRTLDKLMNELQEFYALQHLNKFRVSRLVVRPGLHVACVYAGMWHRGIIKNLRKAEKDVSILFYDFGTVYHYKLEDIYFLDKRFSTVPVQAIPCSLFNVRPTTTAKTWPYDALKQFSRRVCSKEFVARIIEVDPEHNFLSINLIDTSSEDDVEIDSWMFANDLGKPGEFSHSRCNAVFDHYLHCLILKKDDHTAPDHNAVGSPLETKGCQPNVIVEESETQQSSISMQKKLAFLKKYKERSLNSSFASNNASGTRGLDESNNLDISKTSESFSEDLGYGDSPTKSDNQTDRRDISENSQSIRRHNHSVSSSLSSSYVVSAGPSEFDSSYASTSRSNSLSCASNNNDMTPSSKISAQESVRVTVDPNSCFTDANIVDLISCQKPRLQNTLQELQQLIISSKN</sequence>
<accession>A0ACC2PV40</accession>
<evidence type="ECO:0000313" key="2">
    <source>
        <dbReference type="Proteomes" id="UP001239111"/>
    </source>
</evidence>
<evidence type="ECO:0000313" key="1">
    <source>
        <dbReference type="EMBL" id="KAJ8687353.1"/>
    </source>
</evidence>
<comment type="caution">
    <text evidence="1">The sequence shown here is derived from an EMBL/GenBank/DDBJ whole genome shotgun (WGS) entry which is preliminary data.</text>
</comment>
<name>A0ACC2PV40_9HYME</name>